<comment type="caution">
    <text evidence="2">The sequence shown here is derived from an EMBL/GenBank/DDBJ whole genome shotgun (WGS) entry which is preliminary data.</text>
</comment>
<dbReference type="Proteomes" id="UP001500742">
    <property type="component" value="Unassembled WGS sequence"/>
</dbReference>
<evidence type="ECO:0000256" key="1">
    <source>
        <dbReference type="SAM" id="Phobius"/>
    </source>
</evidence>
<evidence type="ECO:0000313" key="3">
    <source>
        <dbReference type="Proteomes" id="UP001500742"/>
    </source>
</evidence>
<keyword evidence="1" id="KW-0812">Transmembrane</keyword>
<gene>
    <name evidence="2" type="ORF">GCM10022210_49260</name>
</gene>
<reference evidence="3" key="1">
    <citation type="journal article" date="2019" name="Int. J. Syst. Evol. Microbiol.">
        <title>The Global Catalogue of Microorganisms (GCM) 10K type strain sequencing project: providing services to taxonomists for standard genome sequencing and annotation.</title>
        <authorList>
            <consortium name="The Broad Institute Genomics Platform"/>
            <consortium name="The Broad Institute Genome Sequencing Center for Infectious Disease"/>
            <person name="Wu L."/>
            <person name="Ma J."/>
        </authorList>
    </citation>
    <scope>NUCLEOTIDE SEQUENCE [LARGE SCALE GENOMIC DNA]</scope>
    <source>
        <strain evidence="3">JCM 16601</strain>
    </source>
</reference>
<dbReference type="EMBL" id="BAAAZC010000031">
    <property type="protein sequence ID" value="GAA3989964.1"/>
    <property type="molecule type" value="Genomic_DNA"/>
</dbReference>
<keyword evidence="1" id="KW-0472">Membrane</keyword>
<sequence>MKATALFRTGLIVAAFTISFLGINYSSKEMKLAGKKITISTISLGNQAQAYCNEAMYPGEVNNGKCSGQSFEAESRCFIATSGENCTGAHVKP</sequence>
<organism evidence="2 3">
    <name type="scientific">Mucilaginibacter dorajii</name>
    <dbReference type="NCBI Taxonomy" id="692994"/>
    <lineage>
        <taxon>Bacteria</taxon>
        <taxon>Pseudomonadati</taxon>
        <taxon>Bacteroidota</taxon>
        <taxon>Sphingobacteriia</taxon>
        <taxon>Sphingobacteriales</taxon>
        <taxon>Sphingobacteriaceae</taxon>
        <taxon>Mucilaginibacter</taxon>
    </lineage>
</organism>
<accession>A0ABP7QZ28</accession>
<protein>
    <submittedName>
        <fullName evidence="2">Uncharacterized protein</fullName>
    </submittedName>
</protein>
<proteinExistence type="predicted"/>
<feature type="transmembrane region" description="Helical" evidence="1">
    <location>
        <begin position="6"/>
        <end position="26"/>
    </location>
</feature>
<name>A0ABP7QZ28_9SPHI</name>
<keyword evidence="3" id="KW-1185">Reference proteome</keyword>
<keyword evidence="1" id="KW-1133">Transmembrane helix</keyword>
<evidence type="ECO:0000313" key="2">
    <source>
        <dbReference type="EMBL" id="GAA3989964.1"/>
    </source>
</evidence>
<dbReference type="RefSeq" id="WP_259086824.1">
    <property type="nucleotide sequence ID" value="NZ_BAAAZC010000031.1"/>
</dbReference>